<dbReference type="HOGENOM" id="CLU_200178_0_0_10"/>
<dbReference type="eggNOG" id="ENOG503116N">
    <property type="taxonomic scope" value="Bacteria"/>
</dbReference>
<keyword evidence="1" id="KW-1133">Transmembrane helix</keyword>
<reference evidence="2" key="2">
    <citation type="journal article" date="2015" name="Genome Biol. Evol.">
        <title>Complete Genome Sequence and Transcriptomic Analysis of the Novel Pathogen Elizabethkingia anophelis in Response to Oxidative Stress.</title>
        <authorList>
            <person name="Li Y."/>
            <person name="Liu Y."/>
            <person name="Chew S.C."/>
            <person name="Tay M."/>
            <person name="Salido M.M."/>
            <person name="Teo J."/>
            <person name="Lauro F.M."/>
            <person name="Givskov M."/>
            <person name="Yang L."/>
        </authorList>
    </citation>
    <scope>NUCLEOTIDE SEQUENCE</scope>
    <source>
        <strain evidence="2">NUHP1</strain>
    </source>
</reference>
<dbReference type="STRING" id="1338011.BD94_0861"/>
<feature type="transmembrane region" description="Helical" evidence="1">
    <location>
        <begin position="12"/>
        <end position="29"/>
    </location>
</feature>
<dbReference type="EMBL" id="CP007547">
    <property type="protein sequence ID" value="AIL44636.1"/>
    <property type="molecule type" value="Genomic_DNA"/>
</dbReference>
<feature type="transmembrane region" description="Helical" evidence="1">
    <location>
        <begin position="35"/>
        <end position="53"/>
    </location>
</feature>
<keyword evidence="1" id="KW-0812">Transmembrane</keyword>
<evidence type="ECO:0000313" key="3">
    <source>
        <dbReference type="Proteomes" id="UP000028933"/>
    </source>
</evidence>
<organism evidence="2 3">
    <name type="scientific">Elizabethkingia anophelis NUHP1</name>
    <dbReference type="NCBI Taxonomy" id="1338011"/>
    <lineage>
        <taxon>Bacteria</taxon>
        <taxon>Pseudomonadati</taxon>
        <taxon>Bacteroidota</taxon>
        <taxon>Flavobacteriia</taxon>
        <taxon>Flavobacteriales</taxon>
        <taxon>Weeksellaceae</taxon>
        <taxon>Elizabethkingia</taxon>
    </lineage>
</organism>
<dbReference type="Proteomes" id="UP000028933">
    <property type="component" value="Chromosome"/>
</dbReference>
<reference evidence="2" key="1">
    <citation type="journal article" date="2013" name="Lancet">
        <title>First case of E anophelis outbreak in an intensive-care unit.</title>
        <authorList>
            <person name="Teo J."/>
            <person name="Tan S.Y."/>
            <person name="Tay M."/>
            <person name="Ding Y."/>
            <person name="Kjelleberg S."/>
            <person name="Givskov M."/>
            <person name="Lin R.T."/>
            <person name="Yang L."/>
        </authorList>
    </citation>
    <scope>NUCLEOTIDE SEQUENCE [LARGE SCALE GENOMIC DNA]</scope>
    <source>
        <strain evidence="2">NUHP1</strain>
    </source>
</reference>
<evidence type="ECO:0000313" key="2">
    <source>
        <dbReference type="EMBL" id="AIL44636.1"/>
    </source>
</evidence>
<name>A0A077EAK0_9FLAO</name>
<keyword evidence="1" id="KW-0472">Membrane</keyword>
<dbReference type="KEGG" id="eao:BD94_0861"/>
<sequence>MNKKIFRLWGKPVLLAVLSLYGLISALIGKGIWDVLACTALIIPVLIIMKHYYKKS</sequence>
<accession>A0A077EAK0</accession>
<gene>
    <name evidence="2" type="ORF">BD94_0861</name>
</gene>
<evidence type="ECO:0000256" key="1">
    <source>
        <dbReference type="SAM" id="Phobius"/>
    </source>
</evidence>
<dbReference type="AlphaFoldDB" id="A0A077EAK0"/>
<protein>
    <submittedName>
        <fullName evidence="2">Uncharacterized protein</fullName>
    </submittedName>
</protein>
<proteinExistence type="predicted"/>
<dbReference type="RefSeq" id="WP_035572780.1">
    <property type="nucleotide sequence ID" value="NZ_CP007547.1"/>
</dbReference>